<sequence>MEIQKSVSDWKSMLSVVLHSKVDEFRMMGYSRTTSEDVWNCLTEKVWKGNPEKRLHEVVQDIFHLNSNTYMSYLTVQTYKDDNLLASIAALTNSDD</sequence>
<dbReference type="RefSeq" id="WP_204497006.1">
    <property type="nucleotide sequence ID" value="NZ_JAFBDR010000001.1"/>
</dbReference>
<dbReference type="InterPro" id="IPR025716">
    <property type="entry name" value="Post-transcriptional_regulator"/>
</dbReference>
<keyword evidence="2" id="KW-1185">Reference proteome</keyword>
<evidence type="ECO:0000313" key="1">
    <source>
        <dbReference type="EMBL" id="MBM7569548.1"/>
    </source>
</evidence>
<name>A0ABS2MUM8_9BACI</name>
<dbReference type="Pfam" id="PF13797">
    <property type="entry name" value="Post_transc_reg"/>
    <property type="match status" value="1"/>
</dbReference>
<proteinExistence type="predicted"/>
<evidence type="ECO:0000313" key="2">
    <source>
        <dbReference type="Proteomes" id="UP001296943"/>
    </source>
</evidence>
<gene>
    <name evidence="1" type="ORF">JOC48_000017</name>
</gene>
<dbReference type="Proteomes" id="UP001296943">
    <property type="component" value="Unassembled WGS sequence"/>
</dbReference>
<dbReference type="EMBL" id="JAFBDR010000001">
    <property type="protein sequence ID" value="MBM7569548.1"/>
    <property type="molecule type" value="Genomic_DNA"/>
</dbReference>
<evidence type="ECO:0008006" key="3">
    <source>
        <dbReference type="Google" id="ProtNLM"/>
    </source>
</evidence>
<comment type="caution">
    <text evidence="1">The sequence shown here is derived from an EMBL/GenBank/DDBJ whole genome shotgun (WGS) entry which is preliminary data.</text>
</comment>
<organism evidence="1 2">
    <name type="scientific">Aquibacillus albus</name>
    <dbReference type="NCBI Taxonomy" id="1168171"/>
    <lineage>
        <taxon>Bacteria</taxon>
        <taxon>Bacillati</taxon>
        <taxon>Bacillota</taxon>
        <taxon>Bacilli</taxon>
        <taxon>Bacillales</taxon>
        <taxon>Bacillaceae</taxon>
        <taxon>Aquibacillus</taxon>
    </lineage>
</organism>
<protein>
    <recommendedName>
        <fullName evidence="3">Post-transcriptional regulator</fullName>
    </recommendedName>
</protein>
<reference evidence="1 2" key="1">
    <citation type="submission" date="2021-01" db="EMBL/GenBank/DDBJ databases">
        <title>Genomic Encyclopedia of Type Strains, Phase IV (KMG-IV): sequencing the most valuable type-strain genomes for metagenomic binning, comparative biology and taxonomic classification.</title>
        <authorList>
            <person name="Goeker M."/>
        </authorList>
    </citation>
    <scope>NUCLEOTIDE SEQUENCE [LARGE SCALE GENOMIC DNA]</scope>
    <source>
        <strain evidence="1 2">DSM 23711</strain>
    </source>
</reference>
<accession>A0ABS2MUM8</accession>